<dbReference type="EMBL" id="ML978197">
    <property type="protein sequence ID" value="KAF2029782.1"/>
    <property type="molecule type" value="Genomic_DNA"/>
</dbReference>
<gene>
    <name evidence="2" type="ORF">EK21DRAFT_100991</name>
</gene>
<feature type="region of interest" description="Disordered" evidence="1">
    <location>
        <begin position="1"/>
        <end position="29"/>
    </location>
</feature>
<proteinExistence type="predicted"/>
<accession>A0A9P4HAC0</accession>
<name>A0A9P4HAC0_9PLEO</name>
<feature type="compositionally biased region" description="Basic residues" evidence="1">
    <location>
        <begin position="268"/>
        <end position="281"/>
    </location>
</feature>
<reference evidence="2" key="1">
    <citation type="journal article" date="2020" name="Stud. Mycol.">
        <title>101 Dothideomycetes genomes: a test case for predicting lifestyles and emergence of pathogens.</title>
        <authorList>
            <person name="Haridas S."/>
            <person name="Albert R."/>
            <person name="Binder M."/>
            <person name="Bloem J."/>
            <person name="Labutti K."/>
            <person name="Salamov A."/>
            <person name="Andreopoulos B."/>
            <person name="Baker S."/>
            <person name="Barry K."/>
            <person name="Bills G."/>
            <person name="Bluhm B."/>
            <person name="Cannon C."/>
            <person name="Castanera R."/>
            <person name="Culley D."/>
            <person name="Daum C."/>
            <person name="Ezra D."/>
            <person name="Gonzalez J."/>
            <person name="Henrissat B."/>
            <person name="Kuo A."/>
            <person name="Liang C."/>
            <person name="Lipzen A."/>
            <person name="Lutzoni F."/>
            <person name="Magnuson J."/>
            <person name="Mondo S."/>
            <person name="Nolan M."/>
            <person name="Ohm R."/>
            <person name="Pangilinan J."/>
            <person name="Park H.-J."/>
            <person name="Ramirez L."/>
            <person name="Alfaro M."/>
            <person name="Sun H."/>
            <person name="Tritt A."/>
            <person name="Yoshinaga Y."/>
            <person name="Zwiers L.-H."/>
            <person name="Turgeon B."/>
            <person name="Goodwin S."/>
            <person name="Spatafora J."/>
            <person name="Crous P."/>
            <person name="Grigoriev I."/>
        </authorList>
    </citation>
    <scope>NUCLEOTIDE SEQUENCE</scope>
    <source>
        <strain evidence="2">CBS 110217</strain>
    </source>
</reference>
<feature type="region of interest" description="Disordered" evidence="1">
    <location>
        <begin position="255"/>
        <end position="288"/>
    </location>
</feature>
<sequence length="374" mass="41876">MPSLAKQISNKNHRQRLEERTQEGRCAHSLSCSETPEQNTFSESQTRCNKESWEFSRQSGRGAPVSSIIWVSYPDAKPLDETATLAIQLFSEDRESLDHDPWLAEAYDGGCYIHQGLVTLLALKALGTLSVVAHTWDWLTQQLPGNLLSSSCIDENGDPLRSIWFLHWTTNEPADPTLDTVYSAEYPNESEAGLDIYKLGDIQALEDVAQASPPEFSYRPKTCFGHVYKRTHSGCASHVYVRECGEHHQLTCDLETHTSKNPSQRDGGRKKKLLKTGKSSKKPAPDADHPAHWFYQEFVPSLQSCEFRVFIATKPTLAAREFLPEDLGPALTHLQARADSMIFFESLEVGVCLNTGVADNGIVSKSFFVNEIMR</sequence>
<feature type="compositionally biased region" description="Basic and acidic residues" evidence="1">
    <location>
        <begin position="15"/>
        <end position="26"/>
    </location>
</feature>
<dbReference type="OrthoDB" id="4789692at2759"/>
<comment type="caution">
    <text evidence="2">The sequence shown here is derived from an EMBL/GenBank/DDBJ whole genome shotgun (WGS) entry which is preliminary data.</text>
</comment>
<feature type="compositionally biased region" description="Polar residues" evidence="1">
    <location>
        <begin position="1"/>
        <end position="10"/>
    </location>
</feature>
<keyword evidence="3" id="KW-1185">Reference proteome</keyword>
<organism evidence="2 3">
    <name type="scientific">Setomelanomma holmii</name>
    <dbReference type="NCBI Taxonomy" id="210430"/>
    <lineage>
        <taxon>Eukaryota</taxon>
        <taxon>Fungi</taxon>
        <taxon>Dikarya</taxon>
        <taxon>Ascomycota</taxon>
        <taxon>Pezizomycotina</taxon>
        <taxon>Dothideomycetes</taxon>
        <taxon>Pleosporomycetidae</taxon>
        <taxon>Pleosporales</taxon>
        <taxon>Pleosporineae</taxon>
        <taxon>Phaeosphaeriaceae</taxon>
        <taxon>Setomelanomma</taxon>
    </lineage>
</organism>
<evidence type="ECO:0000256" key="1">
    <source>
        <dbReference type="SAM" id="MobiDB-lite"/>
    </source>
</evidence>
<evidence type="ECO:0000313" key="3">
    <source>
        <dbReference type="Proteomes" id="UP000799777"/>
    </source>
</evidence>
<dbReference type="AlphaFoldDB" id="A0A9P4HAC0"/>
<protein>
    <submittedName>
        <fullName evidence="2">Uncharacterized protein</fullName>
    </submittedName>
</protein>
<dbReference type="Proteomes" id="UP000799777">
    <property type="component" value="Unassembled WGS sequence"/>
</dbReference>
<evidence type="ECO:0000313" key="2">
    <source>
        <dbReference type="EMBL" id="KAF2029782.1"/>
    </source>
</evidence>